<dbReference type="EMBL" id="JASOOE010000007">
    <property type="protein sequence ID" value="MDK7187272.1"/>
    <property type="molecule type" value="Genomic_DNA"/>
</dbReference>
<evidence type="ECO:0000256" key="1">
    <source>
        <dbReference type="ARBA" id="ARBA00022679"/>
    </source>
</evidence>
<comment type="caution">
    <text evidence="5">The sequence shown here is derived from an EMBL/GenBank/DDBJ whole genome shotgun (WGS) entry which is preliminary data.</text>
</comment>
<dbReference type="CDD" id="cd01449">
    <property type="entry name" value="TST_Repeat_2"/>
    <property type="match status" value="1"/>
</dbReference>
<protein>
    <submittedName>
        <fullName evidence="5">Sulfurtransferase</fullName>
        <ecNumber evidence="5">2.8.1.-</ecNumber>
    </submittedName>
</protein>
<evidence type="ECO:0000259" key="4">
    <source>
        <dbReference type="PROSITE" id="PS50206"/>
    </source>
</evidence>
<dbReference type="EC" id="2.8.1.-" evidence="5"/>
<evidence type="ECO:0000256" key="2">
    <source>
        <dbReference type="ARBA" id="ARBA00022737"/>
    </source>
</evidence>
<dbReference type="SUPFAM" id="SSF52821">
    <property type="entry name" value="Rhodanese/Cell cycle control phosphatase"/>
    <property type="match status" value="2"/>
</dbReference>
<dbReference type="PROSITE" id="PS50206">
    <property type="entry name" value="RHODANESE_3"/>
    <property type="match status" value="2"/>
</dbReference>
<keyword evidence="2" id="KW-0677">Repeat</keyword>
<dbReference type="PANTHER" id="PTHR11364:SF27">
    <property type="entry name" value="SULFURTRANSFERASE"/>
    <property type="match status" value="1"/>
</dbReference>
<evidence type="ECO:0000313" key="5">
    <source>
        <dbReference type="EMBL" id="MDK7187272.1"/>
    </source>
</evidence>
<reference evidence="5" key="1">
    <citation type="submission" date="2023-05" db="EMBL/GenBank/DDBJ databases">
        <title>Cataloging the Phylogenetic Diversity of Human Bladder Bacteria.</title>
        <authorList>
            <person name="Du J."/>
        </authorList>
    </citation>
    <scope>NUCLEOTIDE SEQUENCE</scope>
    <source>
        <strain evidence="5">UMB1231</strain>
    </source>
</reference>
<proteinExistence type="predicted"/>
<dbReference type="AlphaFoldDB" id="A0AAJ1Q669"/>
<dbReference type="SMART" id="SM00450">
    <property type="entry name" value="RHOD"/>
    <property type="match status" value="2"/>
</dbReference>
<dbReference type="InterPro" id="IPR036873">
    <property type="entry name" value="Rhodanese-like_dom_sf"/>
</dbReference>
<dbReference type="PANTHER" id="PTHR11364">
    <property type="entry name" value="THIOSULFATE SULFERTANSFERASE"/>
    <property type="match status" value="1"/>
</dbReference>
<accession>A0AAJ1Q669</accession>
<dbReference type="GO" id="GO:0004792">
    <property type="term" value="F:thiosulfate-cyanide sulfurtransferase activity"/>
    <property type="evidence" value="ECO:0007669"/>
    <property type="project" value="TreeGrafter"/>
</dbReference>
<keyword evidence="1 5" id="KW-0808">Transferase</keyword>
<dbReference type="Pfam" id="PF00581">
    <property type="entry name" value="Rhodanese"/>
    <property type="match status" value="2"/>
</dbReference>
<feature type="signal peptide" evidence="3">
    <location>
        <begin position="1"/>
        <end position="21"/>
    </location>
</feature>
<feature type="chain" id="PRO_5042505934" evidence="3">
    <location>
        <begin position="22"/>
        <end position="328"/>
    </location>
</feature>
<dbReference type="InterPro" id="IPR001763">
    <property type="entry name" value="Rhodanese-like_dom"/>
</dbReference>
<dbReference type="Gene3D" id="3.40.250.10">
    <property type="entry name" value="Rhodanese-like domain"/>
    <property type="match status" value="2"/>
</dbReference>
<name>A0AAJ1Q669_9LACT</name>
<feature type="domain" description="Rhodanese" evidence="4">
    <location>
        <begin position="42"/>
        <end position="171"/>
    </location>
</feature>
<dbReference type="CDD" id="cd01448">
    <property type="entry name" value="TST_Repeat_1"/>
    <property type="match status" value="1"/>
</dbReference>
<organism evidence="5 6">
    <name type="scientific">Facklamia hominis</name>
    <dbReference type="NCBI Taxonomy" id="178214"/>
    <lineage>
        <taxon>Bacteria</taxon>
        <taxon>Bacillati</taxon>
        <taxon>Bacillota</taxon>
        <taxon>Bacilli</taxon>
        <taxon>Lactobacillales</taxon>
        <taxon>Aerococcaceae</taxon>
        <taxon>Facklamia</taxon>
    </lineage>
</organism>
<keyword evidence="3" id="KW-0732">Signal</keyword>
<dbReference type="InterPro" id="IPR045078">
    <property type="entry name" value="TST/MPST-like"/>
</dbReference>
<evidence type="ECO:0000256" key="3">
    <source>
        <dbReference type="SAM" id="SignalP"/>
    </source>
</evidence>
<feature type="domain" description="Rhodanese" evidence="4">
    <location>
        <begin position="203"/>
        <end position="318"/>
    </location>
</feature>
<sequence>MRQLWALLAHICLLMPQSLFAKESEETMTPFVSTQWLADHLDDPDLLVIDASVLFNDPDGEFLASGLEDYQKEHIPGAVFADQFQLAKEDAPIPFTAIDHDVFVAYMESLGMTNESRVVVYDGGPEVAAEFKADSWASRLAWQLQYEGKDQVAVLEGGLAKWKADGYKVTDEETSISPGQLDLTRQEALYTDLEGMKAIVDQEDPQTVLIDALSPDQFSGAFASFGEDRNGHIPGAFNVPYMKLEDPKTGELLAADQLKEIFAESDALNPDKEVVVYCGFGVAASYVRNILNQLGQDQVKVYDGSLMEWATQSDYPLEATEDPQNTQE</sequence>
<dbReference type="Proteomes" id="UP001229251">
    <property type="component" value="Unassembled WGS sequence"/>
</dbReference>
<gene>
    <name evidence="5" type="ORF">QP433_04695</name>
</gene>
<evidence type="ECO:0000313" key="6">
    <source>
        <dbReference type="Proteomes" id="UP001229251"/>
    </source>
</evidence>
<dbReference type="RefSeq" id="WP_083304845.1">
    <property type="nucleotide sequence ID" value="NZ_CAUPDI010000034.1"/>
</dbReference>